<organism evidence="1 2">
    <name type="scientific">Leucosporidium creatinivorum</name>
    <dbReference type="NCBI Taxonomy" id="106004"/>
    <lineage>
        <taxon>Eukaryota</taxon>
        <taxon>Fungi</taxon>
        <taxon>Dikarya</taxon>
        <taxon>Basidiomycota</taxon>
        <taxon>Pucciniomycotina</taxon>
        <taxon>Microbotryomycetes</taxon>
        <taxon>Leucosporidiales</taxon>
        <taxon>Leucosporidium</taxon>
    </lineage>
</organism>
<protein>
    <recommendedName>
        <fullName evidence="3">F-box domain-containing protein</fullName>
    </recommendedName>
</protein>
<gene>
    <name evidence="1" type="ORF">BCR35DRAFT_99913</name>
</gene>
<reference evidence="1 2" key="1">
    <citation type="submission" date="2016-07" db="EMBL/GenBank/DDBJ databases">
        <title>Pervasive Adenine N6-methylation of Active Genes in Fungi.</title>
        <authorList>
            <consortium name="DOE Joint Genome Institute"/>
            <person name="Mondo S.J."/>
            <person name="Dannebaum R.O."/>
            <person name="Kuo R.C."/>
            <person name="Labutti K."/>
            <person name="Haridas S."/>
            <person name="Kuo A."/>
            <person name="Salamov A."/>
            <person name="Ahrendt S.R."/>
            <person name="Lipzen A."/>
            <person name="Sullivan W."/>
            <person name="Andreopoulos W.B."/>
            <person name="Clum A."/>
            <person name="Lindquist E."/>
            <person name="Daum C."/>
            <person name="Ramamoorthy G.K."/>
            <person name="Gryganskyi A."/>
            <person name="Culley D."/>
            <person name="Magnuson J.K."/>
            <person name="James T.Y."/>
            <person name="O'Malley M.A."/>
            <person name="Stajich J.E."/>
            <person name="Spatafora J.W."/>
            <person name="Visel A."/>
            <person name="Grigoriev I.V."/>
        </authorList>
    </citation>
    <scope>NUCLEOTIDE SEQUENCE [LARGE SCALE GENOMIC DNA]</scope>
    <source>
        <strain evidence="1 2">62-1032</strain>
    </source>
</reference>
<dbReference type="InParanoid" id="A0A1Y2F4V3"/>
<dbReference type="AlphaFoldDB" id="A0A1Y2F4V3"/>
<evidence type="ECO:0008006" key="3">
    <source>
        <dbReference type="Google" id="ProtNLM"/>
    </source>
</evidence>
<dbReference type="EMBL" id="MCGR01000028">
    <property type="protein sequence ID" value="ORY78883.1"/>
    <property type="molecule type" value="Genomic_DNA"/>
</dbReference>
<sequence>MNLKLLVGIKSFIIKNGRFTKRPLIPPNTKLALKKLRLMADFPPSPAFLNILLPAASSLTRLELRTGFGGIWFPKRFNKHLGAIAHQLHHLTMPDPALASNGFDLLGFVTSCTSLKSLELHDYTIHATHKVLAVVPSALDLLEIDLGREWSQDNDPVAALLAILELPAAAELKRWRLTTGKDCVKMAQERASWEEGCRARGVEPRDGRRFFTDLC</sequence>
<name>A0A1Y2F4V3_9BASI</name>
<evidence type="ECO:0000313" key="2">
    <source>
        <dbReference type="Proteomes" id="UP000193467"/>
    </source>
</evidence>
<evidence type="ECO:0000313" key="1">
    <source>
        <dbReference type="EMBL" id="ORY78883.1"/>
    </source>
</evidence>
<comment type="caution">
    <text evidence="1">The sequence shown here is derived from an EMBL/GenBank/DDBJ whole genome shotgun (WGS) entry which is preliminary data.</text>
</comment>
<dbReference type="Proteomes" id="UP000193467">
    <property type="component" value="Unassembled WGS sequence"/>
</dbReference>
<keyword evidence="2" id="KW-1185">Reference proteome</keyword>
<accession>A0A1Y2F4V3</accession>
<proteinExistence type="predicted"/>